<dbReference type="Gene3D" id="3.20.170.20">
    <property type="entry name" value="Protein of unknown function DUF952"/>
    <property type="match status" value="1"/>
</dbReference>
<dbReference type="Pfam" id="PF06108">
    <property type="entry name" value="DUF952"/>
    <property type="match status" value="1"/>
</dbReference>
<sequence>MALILHITSRSHWQKAQQDGVYCADSLEAEGFIHCSTPSQVVATANAYFHGQTGLMLLCLESDRVQSELRYETLHGSEYPHLHGVLNLDAVTQAIDFEPNTDGSFTLPPVVIAQNAQD</sequence>
<dbReference type="InterPro" id="IPR009297">
    <property type="entry name" value="DUF952"/>
</dbReference>
<dbReference type="RefSeq" id="WP_106254377.1">
    <property type="nucleotide sequence ID" value="NZ_CAWNSW010000056.1"/>
</dbReference>
<reference evidence="1 2" key="2">
    <citation type="submission" date="2018-03" db="EMBL/GenBank/DDBJ databases">
        <title>The ancient ancestry and fast evolution of plastids.</title>
        <authorList>
            <person name="Moore K.R."/>
            <person name="Magnabosco C."/>
            <person name="Momper L."/>
            <person name="Gold D.A."/>
            <person name="Bosak T."/>
            <person name="Fournier G.P."/>
        </authorList>
    </citation>
    <scope>NUCLEOTIDE SEQUENCE [LARGE SCALE GENOMIC DNA]</scope>
    <source>
        <strain evidence="1 2">ULC18</strain>
    </source>
</reference>
<dbReference type="EMBL" id="PVWK01000005">
    <property type="protein sequence ID" value="PSB35661.1"/>
    <property type="molecule type" value="Genomic_DNA"/>
</dbReference>
<reference evidence="2" key="1">
    <citation type="submission" date="2018-02" db="EMBL/GenBank/DDBJ databases">
        <authorList>
            <person name="Moore K."/>
            <person name="Momper L."/>
        </authorList>
    </citation>
    <scope>NUCLEOTIDE SEQUENCE [LARGE SCALE GENOMIC DNA]</scope>
    <source>
        <strain evidence="2">ULC18</strain>
    </source>
</reference>
<dbReference type="Proteomes" id="UP000239576">
    <property type="component" value="Unassembled WGS sequence"/>
</dbReference>
<dbReference type="OrthoDB" id="5638018at2"/>
<proteinExistence type="predicted"/>
<name>A0A2T1ESH8_9CYAN</name>
<evidence type="ECO:0000313" key="2">
    <source>
        <dbReference type="Proteomes" id="UP000239576"/>
    </source>
</evidence>
<keyword evidence="2" id="KW-1185">Reference proteome</keyword>
<dbReference type="PANTHER" id="PTHR34129">
    <property type="entry name" value="BLR1139 PROTEIN"/>
    <property type="match status" value="1"/>
</dbReference>
<comment type="caution">
    <text evidence="1">The sequence shown here is derived from an EMBL/GenBank/DDBJ whole genome shotgun (WGS) entry which is preliminary data.</text>
</comment>
<accession>A0A2T1ESH8</accession>
<dbReference type="SUPFAM" id="SSF56399">
    <property type="entry name" value="ADP-ribosylation"/>
    <property type="match status" value="1"/>
</dbReference>
<organism evidence="1 2">
    <name type="scientific">Stenomitos frigidus ULC18</name>
    <dbReference type="NCBI Taxonomy" id="2107698"/>
    <lineage>
        <taxon>Bacteria</taxon>
        <taxon>Bacillati</taxon>
        <taxon>Cyanobacteriota</taxon>
        <taxon>Cyanophyceae</taxon>
        <taxon>Leptolyngbyales</taxon>
        <taxon>Leptolyngbyaceae</taxon>
        <taxon>Stenomitos</taxon>
    </lineage>
</organism>
<evidence type="ECO:0000313" key="1">
    <source>
        <dbReference type="EMBL" id="PSB35661.1"/>
    </source>
</evidence>
<dbReference type="PANTHER" id="PTHR34129:SF1">
    <property type="entry name" value="DUF952 DOMAIN-CONTAINING PROTEIN"/>
    <property type="match status" value="1"/>
</dbReference>
<gene>
    <name evidence="1" type="ORF">C7B82_00580</name>
</gene>
<dbReference type="AlphaFoldDB" id="A0A2T1ESH8"/>
<protein>
    <submittedName>
        <fullName evidence="1">DUF952 domain-containing protein</fullName>
    </submittedName>
</protein>